<dbReference type="AlphaFoldDB" id="A0A836ICI9"/>
<dbReference type="EMBL" id="JAFJZO010000013">
    <property type="protein sequence ID" value="KAG5509564.1"/>
    <property type="molecule type" value="Genomic_DNA"/>
</dbReference>
<dbReference type="OrthoDB" id="267887at2759"/>
<feature type="region of interest" description="Disordered" evidence="1">
    <location>
        <begin position="14"/>
        <end position="42"/>
    </location>
</feature>
<organism evidence="2 3">
    <name type="scientific">Porcisia hertigi</name>
    <dbReference type="NCBI Taxonomy" id="2761500"/>
    <lineage>
        <taxon>Eukaryota</taxon>
        <taxon>Discoba</taxon>
        <taxon>Euglenozoa</taxon>
        <taxon>Kinetoplastea</taxon>
        <taxon>Metakinetoplastina</taxon>
        <taxon>Trypanosomatida</taxon>
        <taxon>Trypanosomatidae</taxon>
        <taxon>Leishmaniinae</taxon>
        <taxon>Porcisia</taxon>
    </lineage>
</organism>
<gene>
    <name evidence="2" type="ORF">JKF63_06269</name>
</gene>
<dbReference type="RefSeq" id="XP_067758716.1">
    <property type="nucleotide sequence ID" value="XM_067902219.1"/>
</dbReference>
<evidence type="ECO:0000313" key="2">
    <source>
        <dbReference type="EMBL" id="KAG5509564.1"/>
    </source>
</evidence>
<name>A0A836ICI9_9TRYP</name>
<dbReference type="Proteomes" id="UP000674318">
    <property type="component" value="Chromosome 13"/>
</dbReference>
<reference evidence="2 3" key="1">
    <citation type="submission" date="2021-02" db="EMBL/GenBank/DDBJ databases">
        <title>Porcisia hertigi Genome sequencing and assembly.</title>
        <authorList>
            <person name="Almutairi H."/>
            <person name="Gatherer D."/>
        </authorList>
    </citation>
    <scope>NUCLEOTIDE SEQUENCE [LARGE SCALE GENOMIC DNA]</scope>
    <source>
        <strain evidence="2 3">C119</strain>
    </source>
</reference>
<sequence>MLRRTSLRLTLFSSAGGSAPRSRRPSAGTDTDAAAPESTSKTDGLYLPWTARPWAVTYRVHYSQWKFVDTVFAHLATVAPAVLNEHAQQQGVRDVLCELEEPAVALRRRQARQLRKQKTVAADATCLPPQMPTPAFQGTATTVTASPTTVLSCRVIADNTAASETSAKLESVPNVATTPETHEAVDRHAALLNASKELKGNRKSKKTRRKPAMVIHDL</sequence>
<protein>
    <submittedName>
        <fullName evidence="2">Uncharacterized protein</fullName>
    </submittedName>
</protein>
<proteinExistence type="predicted"/>
<feature type="compositionally biased region" description="Low complexity" evidence="1">
    <location>
        <begin position="14"/>
        <end position="28"/>
    </location>
</feature>
<comment type="caution">
    <text evidence="2">The sequence shown here is derived from an EMBL/GenBank/DDBJ whole genome shotgun (WGS) entry which is preliminary data.</text>
</comment>
<dbReference type="KEGG" id="phet:94292296"/>
<dbReference type="GeneID" id="94292296"/>
<evidence type="ECO:0000313" key="3">
    <source>
        <dbReference type="Proteomes" id="UP000674318"/>
    </source>
</evidence>
<evidence type="ECO:0000256" key="1">
    <source>
        <dbReference type="SAM" id="MobiDB-lite"/>
    </source>
</evidence>
<keyword evidence="3" id="KW-1185">Reference proteome</keyword>
<feature type="compositionally biased region" description="Basic residues" evidence="1">
    <location>
        <begin position="201"/>
        <end position="211"/>
    </location>
</feature>
<feature type="region of interest" description="Disordered" evidence="1">
    <location>
        <begin position="194"/>
        <end position="218"/>
    </location>
</feature>
<accession>A0A836ICI9</accession>